<gene>
    <name evidence="2" type="ORF">DAPPUDRAFT_341936</name>
</gene>
<protein>
    <submittedName>
        <fullName evidence="2">Uncharacterized protein</fullName>
    </submittedName>
</protein>
<feature type="compositionally biased region" description="Polar residues" evidence="1">
    <location>
        <begin position="303"/>
        <end position="312"/>
    </location>
</feature>
<name>E9I5N2_DAPPU</name>
<evidence type="ECO:0000256" key="1">
    <source>
        <dbReference type="SAM" id="MobiDB-lite"/>
    </source>
</evidence>
<organism evidence="2 3">
    <name type="scientific">Daphnia pulex</name>
    <name type="common">Water flea</name>
    <dbReference type="NCBI Taxonomy" id="6669"/>
    <lineage>
        <taxon>Eukaryota</taxon>
        <taxon>Metazoa</taxon>
        <taxon>Ecdysozoa</taxon>
        <taxon>Arthropoda</taxon>
        <taxon>Crustacea</taxon>
        <taxon>Branchiopoda</taxon>
        <taxon>Diplostraca</taxon>
        <taxon>Cladocera</taxon>
        <taxon>Anomopoda</taxon>
        <taxon>Daphniidae</taxon>
        <taxon>Daphnia</taxon>
    </lineage>
</organism>
<dbReference type="InParanoid" id="E9I5N2"/>
<accession>E9I5N2</accession>
<dbReference type="EMBL" id="GL735759">
    <property type="protein sequence ID" value="EFX60698.1"/>
    <property type="molecule type" value="Genomic_DNA"/>
</dbReference>
<dbReference type="HOGENOM" id="CLU_754932_0_0_1"/>
<dbReference type="Proteomes" id="UP000000305">
    <property type="component" value="Unassembled WGS sequence"/>
</dbReference>
<evidence type="ECO:0000313" key="2">
    <source>
        <dbReference type="EMBL" id="EFX60698.1"/>
    </source>
</evidence>
<proteinExistence type="predicted"/>
<keyword evidence="3" id="KW-1185">Reference proteome</keyword>
<reference evidence="2 3" key="1">
    <citation type="journal article" date="2011" name="Science">
        <title>The ecoresponsive genome of Daphnia pulex.</title>
        <authorList>
            <person name="Colbourne J.K."/>
            <person name="Pfrender M.E."/>
            <person name="Gilbert D."/>
            <person name="Thomas W.K."/>
            <person name="Tucker A."/>
            <person name="Oakley T.H."/>
            <person name="Tokishita S."/>
            <person name="Aerts A."/>
            <person name="Arnold G.J."/>
            <person name="Basu M.K."/>
            <person name="Bauer D.J."/>
            <person name="Caceres C.E."/>
            <person name="Carmel L."/>
            <person name="Casola C."/>
            <person name="Choi J.H."/>
            <person name="Detter J.C."/>
            <person name="Dong Q."/>
            <person name="Dusheyko S."/>
            <person name="Eads B.D."/>
            <person name="Frohlich T."/>
            <person name="Geiler-Samerotte K.A."/>
            <person name="Gerlach D."/>
            <person name="Hatcher P."/>
            <person name="Jogdeo S."/>
            <person name="Krijgsveld J."/>
            <person name="Kriventseva E.V."/>
            <person name="Kultz D."/>
            <person name="Laforsch C."/>
            <person name="Lindquist E."/>
            <person name="Lopez J."/>
            <person name="Manak J.R."/>
            <person name="Muller J."/>
            <person name="Pangilinan J."/>
            <person name="Patwardhan R.P."/>
            <person name="Pitluck S."/>
            <person name="Pritham E.J."/>
            <person name="Rechtsteiner A."/>
            <person name="Rho M."/>
            <person name="Rogozin I.B."/>
            <person name="Sakarya O."/>
            <person name="Salamov A."/>
            <person name="Schaack S."/>
            <person name="Shapiro H."/>
            <person name="Shiga Y."/>
            <person name="Skalitzky C."/>
            <person name="Smith Z."/>
            <person name="Souvorov A."/>
            <person name="Sung W."/>
            <person name="Tang Z."/>
            <person name="Tsuchiya D."/>
            <person name="Tu H."/>
            <person name="Vos H."/>
            <person name="Wang M."/>
            <person name="Wolf Y.I."/>
            <person name="Yamagata H."/>
            <person name="Yamada T."/>
            <person name="Ye Y."/>
            <person name="Shaw J.R."/>
            <person name="Andrews J."/>
            <person name="Crease T.J."/>
            <person name="Tang H."/>
            <person name="Lucas S.M."/>
            <person name="Robertson H.M."/>
            <person name="Bork P."/>
            <person name="Koonin E.V."/>
            <person name="Zdobnov E.M."/>
            <person name="Grigoriev I.V."/>
            <person name="Lynch M."/>
            <person name="Boore J.L."/>
        </authorList>
    </citation>
    <scope>NUCLEOTIDE SEQUENCE [LARGE SCALE GENOMIC DNA]</scope>
</reference>
<sequence length="367" mass="41495">MNSRPNIEWGSKVSTPPKYKVDDKWMLAYEHTTTARGTFYMKAGNKDYTLDITSKNASGKLIVSESTLKKKYDALLHLCGYFFLLRFIDNSKDYKPDTKIIFDIPSAITFFSLDPQRTKEIIGCKVRHLVKAWNLQYENKINALNNRSPFSEDVVISSSTKKDKRGVLQTSKIILGLSNWHFNRDTQHLVEGPRCKLDDINLTIKVASTAFSIDDTTTIAPAAAAAATSSSSECAELATDTAQYKYDRNGVTIPYSAFVNLMEQESFFAYMDKIKTVYEAKEGLINRSSLDDGYLDEPIENPDAQTDTNNLSRGDHGNEEEEEEEEEEIGKRKSSKRKSVRTLSDNEEDLDDTTLPPAKTGRRNQKK</sequence>
<dbReference type="AlphaFoldDB" id="E9I5N2"/>
<feature type="compositionally biased region" description="Acidic residues" evidence="1">
    <location>
        <begin position="318"/>
        <end position="328"/>
    </location>
</feature>
<dbReference type="KEGG" id="dpx:DAPPUDRAFT_341936"/>
<evidence type="ECO:0000313" key="3">
    <source>
        <dbReference type="Proteomes" id="UP000000305"/>
    </source>
</evidence>
<feature type="region of interest" description="Disordered" evidence="1">
    <location>
        <begin position="294"/>
        <end position="367"/>
    </location>
</feature>